<keyword evidence="1 2" id="KW-0998">Cell outer membrane</keyword>
<evidence type="ECO:0000313" key="5">
    <source>
        <dbReference type="Proteomes" id="UP000195667"/>
    </source>
</evidence>
<feature type="domain" description="LptD C-terminal" evidence="3">
    <location>
        <begin position="510"/>
        <end position="907"/>
    </location>
</feature>
<dbReference type="Proteomes" id="UP000195667">
    <property type="component" value="Unassembled WGS sequence"/>
</dbReference>
<keyword evidence="2" id="KW-0472">Membrane</keyword>
<dbReference type="EMBL" id="FUKI01000126">
    <property type="protein sequence ID" value="SJM94183.1"/>
    <property type="molecule type" value="Genomic_DNA"/>
</dbReference>
<dbReference type="GO" id="GO:0043165">
    <property type="term" value="P:Gram-negative-bacterium-type cell outer membrane assembly"/>
    <property type="evidence" value="ECO:0007669"/>
    <property type="project" value="UniProtKB-UniRule"/>
</dbReference>
<dbReference type="HAMAP" id="MF_01411">
    <property type="entry name" value="LPS_assembly_LptD"/>
    <property type="match status" value="1"/>
</dbReference>
<dbReference type="InterPro" id="IPR007543">
    <property type="entry name" value="LptD_C"/>
</dbReference>
<comment type="caution">
    <text evidence="2">Lacks conserved residue(s) required for the propagation of feature annotation.</text>
</comment>
<dbReference type="OrthoDB" id="9760225at2"/>
<proteinExistence type="inferred from homology"/>
<dbReference type="InterPro" id="IPR050218">
    <property type="entry name" value="LptD"/>
</dbReference>
<name>A0A1R4HD77_9GAMM</name>
<feature type="chain" id="PRO_5013416056" description="LPS-assembly protein LptD" evidence="2">
    <location>
        <begin position="21"/>
        <end position="1070"/>
    </location>
</feature>
<comment type="subunit">
    <text evidence="2">Component of the lipopolysaccharide transport and assembly complex. Interacts with LptE and LptA.</text>
</comment>
<evidence type="ECO:0000256" key="1">
    <source>
        <dbReference type="ARBA" id="ARBA00023237"/>
    </source>
</evidence>
<reference evidence="5" key="1">
    <citation type="submission" date="2017-02" db="EMBL/GenBank/DDBJ databases">
        <authorList>
            <person name="Daims H."/>
        </authorList>
    </citation>
    <scope>NUCLEOTIDE SEQUENCE [LARGE SCALE GENOMIC DNA]</scope>
</reference>
<dbReference type="AlphaFoldDB" id="A0A1R4HD77"/>
<evidence type="ECO:0000259" key="3">
    <source>
        <dbReference type="Pfam" id="PF04453"/>
    </source>
</evidence>
<comment type="similarity">
    <text evidence="2">Belongs to the LptD family.</text>
</comment>
<dbReference type="GO" id="GO:0015920">
    <property type="term" value="P:lipopolysaccharide transport"/>
    <property type="evidence" value="ECO:0007669"/>
    <property type="project" value="InterPro"/>
</dbReference>
<comment type="subcellular location">
    <subcellularLocation>
        <location evidence="2">Cell outer membrane</location>
    </subcellularLocation>
</comment>
<dbReference type="InterPro" id="IPR020889">
    <property type="entry name" value="LipoPS_assembly_LptD"/>
</dbReference>
<organism evidence="4 5">
    <name type="scientific">Crenothrix polyspora</name>
    <dbReference type="NCBI Taxonomy" id="360316"/>
    <lineage>
        <taxon>Bacteria</taxon>
        <taxon>Pseudomonadati</taxon>
        <taxon>Pseudomonadota</taxon>
        <taxon>Gammaproteobacteria</taxon>
        <taxon>Methylococcales</taxon>
        <taxon>Crenotrichaceae</taxon>
        <taxon>Crenothrix</taxon>
    </lineage>
</organism>
<accession>A0A1R4HD77</accession>
<feature type="signal peptide" evidence="2">
    <location>
        <begin position="1"/>
        <end position="20"/>
    </location>
</feature>
<dbReference type="PANTHER" id="PTHR30189">
    <property type="entry name" value="LPS-ASSEMBLY PROTEIN"/>
    <property type="match status" value="1"/>
</dbReference>
<comment type="function">
    <text evidence="2">Together with LptE, is involved in the assembly of lipopolysaccharide (LPS) at the surface of the outer membrane.</text>
</comment>
<protein>
    <recommendedName>
        <fullName evidence="2">LPS-assembly protein LptD</fullName>
    </recommendedName>
</protein>
<keyword evidence="2" id="KW-0732">Signal</keyword>
<dbReference type="PANTHER" id="PTHR30189:SF1">
    <property type="entry name" value="LPS-ASSEMBLY PROTEIN LPTD"/>
    <property type="match status" value="1"/>
</dbReference>
<dbReference type="GO" id="GO:1990351">
    <property type="term" value="C:transporter complex"/>
    <property type="evidence" value="ECO:0007669"/>
    <property type="project" value="TreeGrafter"/>
</dbReference>
<keyword evidence="5" id="KW-1185">Reference proteome</keyword>
<sequence precursor="true">MVRRLFWVCLPTLLSQASLASDDAWNCQQDKNSKEWVCMGDKNPTPPVDAAKQLGNKPLVKNRASVAAPAMQPIPEKPGALAPASKVEPVKLRVAPVVKTAPVSLQPPATEPTTSTPTTVTKALDAMSAAKEPVEIPDTTVEDIPVVAEKASATDVTPAQSSTDPGWHCGAVDAKENWDCKLVGADPKGKPKTVKSSDDDFDWRLLAPVFDRQEESIFSNLNDRFPVDPWATCSVEASARKNKPADKKLREESPLDMNSNYSEVFDNEVGNYVGNVDISRADQRASSQAAHYDTVSEILDLHGNVFYSEDEIGMYTNSATLKLASDEARLRDSLFISPTTPIRGRAKAIYRDNKFLSRYRDATYTSCKPGNQDWAVHASELKLNKETGKGAAKNAWLEFKGFPVFYSPYLSFPMDDRRMTGFLAPVFHNTRSNGFDISTPFYWNIAPNYDATLRPRYLMERGILLGGDFRYLTESAHGEFSAEFLPNDAKLSGNTKVGDTAVSENPNYDKSRYQFSLNNAIRFSPKITSNVDLNYVSDSNYFSDLGNSLSFSNFRYIKSNADLKYIDDGIRLTTQVVSYQKVDPTLTGRRVPYRMLPQINLGLDHTFNLMNTPVFAELDSEFVYFQHDTDTELKKVTNPVTGRQNLQSVTTVVPEGQRLNIKPSVSLPWKSESAYITPKASLQYTQYLLNNQGDAHPDTVSRVLPILSVDSGLYFEKNVDIASTTLQHTLEPRLFYLYIPRTGQKDMPVFDSGLYDFRYNSMFRENRFSGTDRVQDANQFTLALTSRLIDPRNGKERLKLNVGSILYLQDRDVTLASWNSDETTSDGDTYEANPEKSAFRQQRFSNFVAEASSQLSDHFSMDAGLQWNPRTNYMERGNIGMHFVNNPGELINLSFQYRRDDSKCRTSDAVIEKNVGVAYKPATPGCENLPHATPTAAELKDPDSPNNPYNDNTTQDIILSDASFRWPIYDDWYGIGRWQYSWAYGRTQEAFLGLEKENCCWRFRIIGRHYFNGLTNPNSSVTTSVANSLASGAEAQTGVFFQIELKGLTGIGQKLDDFFERNIYGYQKPQ</sequence>
<dbReference type="Pfam" id="PF04453">
    <property type="entry name" value="LptD"/>
    <property type="match status" value="1"/>
</dbReference>
<dbReference type="RefSeq" id="WP_087144184.1">
    <property type="nucleotide sequence ID" value="NZ_FUKI01000126.1"/>
</dbReference>
<dbReference type="GO" id="GO:0009279">
    <property type="term" value="C:cell outer membrane"/>
    <property type="evidence" value="ECO:0007669"/>
    <property type="project" value="UniProtKB-SubCell"/>
</dbReference>
<gene>
    <name evidence="2 4" type="primary">lptD</name>
    <name evidence="4" type="ORF">CRENPOLYSF1_50167</name>
</gene>
<evidence type="ECO:0000313" key="4">
    <source>
        <dbReference type="EMBL" id="SJM94183.1"/>
    </source>
</evidence>
<evidence type="ECO:0000256" key="2">
    <source>
        <dbReference type="HAMAP-Rule" id="MF_01411"/>
    </source>
</evidence>